<dbReference type="InterPro" id="IPR000249">
    <property type="entry name" value="BMC_dom"/>
</dbReference>
<comment type="subcellular location">
    <subcellularLocation>
        <location evidence="1">Bacterial microcompartment</location>
    </subcellularLocation>
</comment>
<comment type="caution">
    <text evidence="4">The sequence shown here is derived from an EMBL/GenBank/DDBJ whole genome shotgun (WGS) entry which is preliminary data.</text>
</comment>
<dbReference type="NCBIfam" id="NF011934">
    <property type="entry name" value="PRK15405.1"/>
    <property type="match status" value="1"/>
</dbReference>
<dbReference type="GO" id="GO:0031469">
    <property type="term" value="C:bacterial microcompartment"/>
    <property type="evidence" value="ECO:0007669"/>
    <property type="project" value="UniProtKB-SubCell"/>
</dbReference>
<dbReference type="AlphaFoldDB" id="F9DUP0"/>
<dbReference type="PROSITE" id="PS51931">
    <property type="entry name" value="BMC_CP"/>
    <property type="match status" value="1"/>
</dbReference>
<reference evidence="4 5" key="1">
    <citation type="submission" date="2011-04" db="EMBL/GenBank/DDBJ databases">
        <authorList>
            <person name="Muzny D."/>
            <person name="Qin X."/>
            <person name="Deng J."/>
            <person name="Jiang H."/>
            <person name="Liu Y."/>
            <person name="Qu J."/>
            <person name="Song X.-Z."/>
            <person name="Zhang L."/>
            <person name="Thornton R."/>
            <person name="Coyle M."/>
            <person name="Francisco L."/>
            <person name="Jackson L."/>
            <person name="Javaid M."/>
            <person name="Korchina V."/>
            <person name="Kovar C."/>
            <person name="Mata R."/>
            <person name="Mathew T."/>
            <person name="Ngo R."/>
            <person name="Nguyen L."/>
            <person name="Nguyen N."/>
            <person name="Okwuonu G."/>
            <person name="Ongeri F."/>
            <person name="Pham C."/>
            <person name="Simmons D."/>
            <person name="Wilczek-Boney K."/>
            <person name="Hale W."/>
            <person name="Jakkamsetti A."/>
            <person name="Pham P."/>
            <person name="Ruth R."/>
            <person name="San Lucas F."/>
            <person name="Warren J."/>
            <person name="Zhang J."/>
            <person name="Zhao Z."/>
            <person name="Zhou C."/>
            <person name="Zhu D."/>
            <person name="Lee S."/>
            <person name="Bess C."/>
            <person name="Blankenburg K."/>
            <person name="Forbes L."/>
            <person name="Fu Q."/>
            <person name="Gubbala S."/>
            <person name="Hirani K."/>
            <person name="Jayaseelan J.C."/>
            <person name="Lara F."/>
            <person name="Munidasa M."/>
            <person name="Palculict T."/>
            <person name="Patil S."/>
            <person name="Pu L.-L."/>
            <person name="Saada N."/>
            <person name="Tang L."/>
            <person name="Weissenberger G."/>
            <person name="Zhu Y."/>
            <person name="Hemphill L."/>
            <person name="Shang Y."/>
            <person name="Youmans B."/>
            <person name="Ayvaz T."/>
            <person name="Ross M."/>
            <person name="Santibanez J."/>
            <person name="Aqrawi P."/>
            <person name="Gross S."/>
            <person name="Joshi V."/>
            <person name="Fowler G."/>
            <person name="Nazareth L."/>
            <person name="Reid J."/>
            <person name="Worley K."/>
            <person name="Petrosino J."/>
            <person name="Highlander S."/>
            <person name="Gibbs R."/>
        </authorList>
    </citation>
    <scope>NUCLEOTIDE SEQUENCE [LARGE SCALE GENOMIC DNA]</scope>
    <source>
        <strain evidence="4 5">2681</strain>
    </source>
</reference>
<dbReference type="PIRSF" id="PIRSF012290">
    <property type="entry name" value="EutL_PduB"/>
    <property type="match status" value="1"/>
</dbReference>
<dbReference type="InterPro" id="IPR009193">
    <property type="entry name" value="EutL_PduB"/>
</dbReference>
<dbReference type="STRING" id="759851.SAMN04244570_0130"/>
<proteinExistence type="predicted"/>
<dbReference type="HOGENOM" id="CLU_1270774_0_0_9"/>
<accession>F9DUP0</accession>
<dbReference type="Pfam" id="PF00936">
    <property type="entry name" value="BMC"/>
    <property type="match status" value="1"/>
</dbReference>
<keyword evidence="2" id="KW-1283">Bacterial microcompartment</keyword>
<dbReference type="GO" id="GO:0005198">
    <property type="term" value="F:structural molecule activity"/>
    <property type="evidence" value="ECO:0007669"/>
    <property type="project" value="InterPro"/>
</dbReference>
<evidence type="ECO:0000256" key="1">
    <source>
        <dbReference type="ARBA" id="ARBA00024322"/>
    </source>
</evidence>
<dbReference type="NCBIfam" id="TIGR04502">
    <property type="entry name" value="microcomp_EutL"/>
    <property type="match status" value="1"/>
</dbReference>
<evidence type="ECO:0000256" key="2">
    <source>
        <dbReference type="ARBA" id="ARBA00024446"/>
    </source>
</evidence>
<dbReference type="eggNOG" id="COG4816">
    <property type="taxonomic scope" value="Bacteria"/>
</dbReference>
<organism evidence="4 5">
    <name type="scientific">Sporosarcina newyorkensis 2681</name>
    <dbReference type="NCBI Taxonomy" id="1027292"/>
    <lineage>
        <taxon>Bacteria</taxon>
        <taxon>Bacillati</taxon>
        <taxon>Bacillota</taxon>
        <taxon>Bacilli</taxon>
        <taxon>Bacillales</taxon>
        <taxon>Caryophanaceae</taxon>
        <taxon>Sporosarcina</taxon>
    </lineage>
</organism>
<protein>
    <submittedName>
        <fullName evidence="4">Ethanolamine utilization protein EutL</fullName>
    </submittedName>
</protein>
<evidence type="ECO:0000313" key="5">
    <source>
        <dbReference type="Proteomes" id="UP000005316"/>
    </source>
</evidence>
<dbReference type="InterPro" id="IPR044870">
    <property type="entry name" value="BMC_CP"/>
</dbReference>
<sequence>MKQAEWRLFKKKAKEADRMKILADILSMQVIPNVSDDLAEKFQLKPYQRSLGLVTTTIDDVGYTAIDAATKHTDVEVVYAKSFYAGAAHSSGPLSGEFIGIIAGPSPEEVKSGLDSIRVTIEHEAYFEAINGNPDHAFYAHTISSCGSYLAEMAGIPIGQSLAYLIAPPIEAIIGLDAALKAADVTLCELYAPPSETNFGGGLLTGSQSACQAAADAFREAVQNMANDPMSY</sequence>
<dbReference type="Proteomes" id="UP000005316">
    <property type="component" value="Unassembled WGS sequence"/>
</dbReference>
<gene>
    <name evidence="4" type="primary">eutL</name>
    <name evidence="4" type="ORF">HMPREF9372_2521</name>
</gene>
<name>F9DUP0_9BACL</name>
<dbReference type="InterPro" id="IPR030983">
    <property type="entry name" value="EutL"/>
</dbReference>
<dbReference type="EMBL" id="AFPZ01000075">
    <property type="protein sequence ID" value="EGQ24165.1"/>
    <property type="molecule type" value="Genomic_DNA"/>
</dbReference>
<dbReference type="CDD" id="cd07050">
    <property type="entry name" value="BMC_EutL_repeat2"/>
    <property type="match status" value="1"/>
</dbReference>
<evidence type="ECO:0000313" key="4">
    <source>
        <dbReference type="EMBL" id="EGQ24165.1"/>
    </source>
</evidence>
<evidence type="ECO:0000259" key="3">
    <source>
        <dbReference type="PROSITE" id="PS51931"/>
    </source>
</evidence>
<dbReference type="SMART" id="SM00877">
    <property type="entry name" value="BMC"/>
    <property type="match status" value="2"/>
</dbReference>
<dbReference type="SUPFAM" id="SSF143414">
    <property type="entry name" value="CcmK-like"/>
    <property type="match status" value="1"/>
</dbReference>
<dbReference type="Gene3D" id="3.30.70.1710">
    <property type="match status" value="2"/>
</dbReference>
<feature type="domain" description="BMC circularly permuted" evidence="3">
    <location>
        <begin position="124"/>
        <end position="232"/>
    </location>
</feature>
<dbReference type="InterPro" id="IPR037233">
    <property type="entry name" value="CcmK-like_sf"/>
</dbReference>